<dbReference type="Pfam" id="PF03050">
    <property type="entry name" value="DDE_Tnp_IS66"/>
    <property type="match status" value="1"/>
</dbReference>
<evidence type="ECO:0000259" key="2">
    <source>
        <dbReference type="Pfam" id="PF03050"/>
    </source>
</evidence>
<dbReference type="Pfam" id="PF13007">
    <property type="entry name" value="LZ_Tnp_IS66"/>
    <property type="match status" value="1"/>
</dbReference>
<dbReference type="KEGG" id="btho:Btheta7330_04865"/>
<evidence type="ECO:0000313" key="9">
    <source>
        <dbReference type="Proteomes" id="UP000283616"/>
    </source>
</evidence>
<dbReference type="KEGG" id="btho:Btheta7330_01356"/>
<organism evidence="6 10">
    <name type="scientific">Bacteroides thetaiotaomicron</name>
    <dbReference type="NCBI Taxonomy" id="818"/>
    <lineage>
        <taxon>Bacteria</taxon>
        <taxon>Pseudomonadati</taxon>
        <taxon>Bacteroidota</taxon>
        <taxon>Bacteroidia</taxon>
        <taxon>Bacteroidales</taxon>
        <taxon>Bacteroidaceae</taxon>
        <taxon>Bacteroides</taxon>
    </lineage>
</organism>
<dbReference type="GeneID" id="69479999"/>
<name>A0A0P0FFA6_BACT4</name>
<dbReference type="Proteomes" id="UP000436858">
    <property type="component" value="Unassembled WGS sequence"/>
</dbReference>
<dbReference type="InterPro" id="IPR004291">
    <property type="entry name" value="Transposase_IS66_central"/>
</dbReference>
<feature type="domain" description="Transposase TnpC homeodomain" evidence="3">
    <location>
        <begin position="42"/>
        <end position="117"/>
    </location>
</feature>
<dbReference type="KEGG" id="btho:Btheta7330_00747"/>
<evidence type="ECO:0000259" key="4">
    <source>
        <dbReference type="Pfam" id="PF13817"/>
    </source>
</evidence>
<dbReference type="EMBL" id="JAQNVG010000142">
    <property type="protein sequence ID" value="MDC2239666.1"/>
    <property type="molecule type" value="Genomic_DNA"/>
</dbReference>
<dbReference type="EMBL" id="WCRY01000043">
    <property type="protein sequence ID" value="KAB4471478.1"/>
    <property type="molecule type" value="Genomic_DNA"/>
</dbReference>
<evidence type="ECO:0000259" key="3">
    <source>
        <dbReference type="Pfam" id="PF13007"/>
    </source>
</evidence>
<dbReference type="EMBL" id="QROV01000077">
    <property type="protein sequence ID" value="RHL51563.1"/>
    <property type="molecule type" value="Genomic_DNA"/>
</dbReference>
<dbReference type="InterPro" id="IPR052344">
    <property type="entry name" value="Transposase-related"/>
</dbReference>
<dbReference type="InterPro" id="IPR039552">
    <property type="entry name" value="IS66_C"/>
</dbReference>
<dbReference type="PANTHER" id="PTHR33678">
    <property type="entry name" value="BLL1576 PROTEIN"/>
    <property type="match status" value="1"/>
</dbReference>
<dbReference type="EMBL" id="WCSY01000081">
    <property type="protein sequence ID" value="KAB4302677.1"/>
    <property type="molecule type" value="Genomic_DNA"/>
</dbReference>
<reference evidence="7" key="3">
    <citation type="submission" date="2022-10" db="EMBL/GenBank/DDBJ databases">
        <title>Human gut microbiome strain richness.</title>
        <authorList>
            <person name="Chen-Liaw A."/>
        </authorList>
    </citation>
    <scope>NUCLEOTIDE SEQUENCE</scope>
    <source>
        <strain evidence="7">1001283st1_A3_1001283B150304_161114</strain>
    </source>
</reference>
<dbReference type="Proteomes" id="UP000283616">
    <property type="component" value="Unassembled WGS sequence"/>
</dbReference>
<comment type="caution">
    <text evidence="6">The sequence shown here is derived from an EMBL/GenBank/DDBJ whole genome shotgun (WGS) entry which is preliminary data.</text>
</comment>
<dbReference type="Pfam" id="PF13817">
    <property type="entry name" value="DDE_Tnp_IS66_C"/>
    <property type="match status" value="1"/>
</dbReference>
<dbReference type="OMA" id="HADMNMA"/>
<reference evidence="10 11" key="2">
    <citation type="journal article" date="2019" name="Nat. Med.">
        <title>A library of human gut bacterial isolates paired with longitudinal multiomics data enables mechanistic microbiome research.</title>
        <authorList>
            <person name="Poyet M."/>
            <person name="Groussin M."/>
            <person name="Gibbons S.M."/>
            <person name="Avila-Pacheco J."/>
            <person name="Jiang X."/>
            <person name="Kearney S.M."/>
            <person name="Perrotta A.R."/>
            <person name="Berdy B."/>
            <person name="Zhao S."/>
            <person name="Lieberman T.D."/>
            <person name="Swanson P.K."/>
            <person name="Smith M."/>
            <person name="Roesemann S."/>
            <person name="Alexander J.E."/>
            <person name="Rich S.A."/>
            <person name="Livny J."/>
            <person name="Vlamakis H."/>
            <person name="Clish C."/>
            <person name="Bullock K."/>
            <person name="Deik A."/>
            <person name="Scott J."/>
            <person name="Pierce K.A."/>
            <person name="Xavier R.J."/>
            <person name="Alm E.J."/>
        </authorList>
    </citation>
    <scope>NUCLEOTIDE SEQUENCE [LARGE SCALE GENOMIC DNA]</scope>
    <source>
        <strain evidence="6 10">BIOML-A162</strain>
        <strain evidence="5 11">BIOML-A188</strain>
    </source>
</reference>
<dbReference type="PANTHER" id="PTHR33678:SF1">
    <property type="entry name" value="BLL1576 PROTEIN"/>
    <property type="match status" value="1"/>
</dbReference>
<evidence type="ECO:0000313" key="10">
    <source>
        <dbReference type="Proteomes" id="UP000436858"/>
    </source>
</evidence>
<evidence type="ECO:0000313" key="7">
    <source>
        <dbReference type="EMBL" id="MDC2239666.1"/>
    </source>
</evidence>
<evidence type="ECO:0000256" key="1">
    <source>
        <dbReference type="SAM" id="Coils"/>
    </source>
</evidence>
<dbReference type="AlphaFoldDB" id="A0A0P0FFA6"/>
<dbReference type="InterPro" id="IPR024463">
    <property type="entry name" value="Transposase_TnpC_homeodom"/>
</dbReference>
<keyword evidence="1" id="KW-0175">Coiled coil</keyword>
<dbReference type="Proteomes" id="UP001217776">
    <property type="component" value="Unassembled WGS sequence"/>
</dbReference>
<evidence type="ECO:0000313" key="11">
    <source>
        <dbReference type="Proteomes" id="UP000440614"/>
    </source>
</evidence>
<feature type="domain" description="Transposase IS66 central" evidence="2">
    <location>
        <begin position="185"/>
        <end position="466"/>
    </location>
</feature>
<reference evidence="8 9" key="1">
    <citation type="submission" date="2018-08" db="EMBL/GenBank/DDBJ databases">
        <title>A genome reference for cultivated species of the human gut microbiota.</title>
        <authorList>
            <person name="Zou Y."/>
            <person name="Xue W."/>
            <person name="Luo G."/>
        </authorList>
    </citation>
    <scope>NUCLEOTIDE SEQUENCE [LARGE SCALE GENOMIC DNA]</scope>
    <source>
        <strain evidence="8 9">AF37-12</strain>
    </source>
</reference>
<dbReference type="KEGG" id="btho:Btheta7330_02465"/>
<feature type="coiled-coil region" evidence="1">
    <location>
        <begin position="11"/>
        <end position="52"/>
    </location>
</feature>
<dbReference type="KEGG" id="btho:Btheta7330_03824"/>
<accession>C6IUW4</accession>
<sequence length="523" mass="60389">MTQTETLELLVATLQQANSSQSESIERLTRQNEQLQNKLQELLAQVAWLNRQLFGRKSEKLAHLDPNQLSLFDPPVQPLEHEIPEEAAAQEPVCSTTPKKKVRQNRNMLDGLPVVEIVIEPEGVDPDKYKRIGEERTRTLEFEPGKLYVKEIIRPKYGLKDNISLPQGHQGSVIIAPLPLLPIYKGLPGASLLTEILLQKYEYHVPFYRQVREFHHLGLKISENTLQGWFKPACELLKPLYEELKKQVLKADYIQVDETTLPVINKQNHKAVKEYLWIVRAVMDGLVFFHYDDGSRSQETAWKLLQTFKGYLQSDGYAAYNIFEGKKEVCLVGCLAHIRRHYEVAKEENESLAGYVLAQIQQLYRIEQIADQEELTYEQRMLRRQEQALPILEQLEKWMETAYPKVLPKSRMGQAIAYAYQLWPRMRNYLKDGRLKIDNNLAENAIRPIALSRKNFLFCGNHEAAQNTAIICSLLASCKASNINPREWLTEVIALLPYYAANKEKDLKELLPHCWESGNSKEL</sequence>
<dbReference type="Proteomes" id="UP000440614">
    <property type="component" value="Unassembled WGS sequence"/>
</dbReference>
<dbReference type="RefSeq" id="WP_005805141.1">
    <property type="nucleotide sequence ID" value="NZ_BAABXH010000001.1"/>
</dbReference>
<evidence type="ECO:0000313" key="8">
    <source>
        <dbReference type="EMBL" id="RHL51563.1"/>
    </source>
</evidence>
<dbReference type="KEGG" id="btho:Btheta7330_02466"/>
<accession>A0A0P0FFA6</accession>
<evidence type="ECO:0000313" key="5">
    <source>
        <dbReference type="EMBL" id="KAB4302677.1"/>
    </source>
</evidence>
<protein>
    <submittedName>
        <fullName evidence="6">IS66-like element ISBthe6 family transposase</fullName>
    </submittedName>
</protein>
<dbReference type="KEGG" id="btho:Btheta7330_02127"/>
<feature type="domain" description="Transposase IS66 C-terminal" evidence="4">
    <location>
        <begin position="473"/>
        <end position="513"/>
    </location>
</feature>
<dbReference type="KEGG" id="btho:Btheta7330_01368"/>
<gene>
    <name evidence="8" type="ORF">DW011_26425</name>
    <name evidence="6" type="ORF">GAN91_25550</name>
    <name evidence="5" type="ORF">GAO51_30215</name>
    <name evidence="7" type="ORF">PO127_28430</name>
</gene>
<evidence type="ECO:0000313" key="6">
    <source>
        <dbReference type="EMBL" id="KAB4471478.1"/>
    </source>
</evidence>
<dbReference type="NCBIfam" id="NF033517">
    <property type="entry name" value="transpos_IS66"/>
    <property type="match status" value="1"/>
</dbReference>
<proteinExistence type="predicted"/>